<organism evidence="12 13">
    <name type="scientific">Marinobacterium zhoushanense</name>
    <dbReference type="NCBI Taxonomy" id="1679163"/>
    <lineage>
        <taxon>Bacteria</taxon>
        <taxon>Pseudomonadati</taxon>
        <taxon>Pseudomonadota</taxon>
        <taxon>Gammaproteobacteria</taxon>
        <taxon>Oceanospirillales</taxon>
        <taxon>Oceanospirillaceae</taxon>
        <taxon>Marinobacterium</taxon>
    </lineage>
</organism>
<gene>
    <name evidence="12" type="ORF">GCM10011352_39640</name>
</gene>
<name>A0ABQ1KW42_9GAMM</name>
<dbReference type="RefSeq" id="WP_188751615.1">
    <property type="nucleotide sequence ID" value="NZ_BMIJ01000009.1"/>
</dbReference>
<evidence type="ECO:0000313" key="13">
    <source>
        <dbReference type="Proteomes" id="UP000629025"/>
    </source>
</evidence>
<comment type="similarity">
    <text evidence="3 10">Belongs to the FliL family.</text>
</comment>
<dbReference type="PANTHER" id="PTHR35091:SF2">
    <property type="entry name" value="FLAGELLAR PROTEIN FLIL"/>
    <property type="match status" value="1"/>
</dbReference>
<evidence type="ECO:0000256" key="9">
    <source>
        <dbReference type="ARBA" id="ARBA00023136"/>
    </source>
</evidence>
<proteinExistence type="inferred from homology"/>
<evidence type="ECO:0000256" key="4">
    <source>
        <dbReference type="ARBA" id="ARBA00022475"/>
    </source>
</evidence>
<comment type="caution">
    <text evidence="12">The sequence shown here is derived from an EMBL/GenBank/DDBJ whole genome shotgun (WGS) entry which is preliminary data.</text>
</comment>
<evidence type="ECO:0000256" key="8">
    <source>
        <dbReference type="ARBA" id="ARBA00022989"/>
    </source>
</evidence>
<evidence type="ECO:0000256" key="7">
    <source>
        <dbReference type="ARBA" id="ARBA00022779"/>
    </source>
</evidence>
<comment type="subcellular location">
    <subcellularLocation>
        <location evidence="10">Cell inner membrane</location>
    </subcellularLocation>
    <subcellularLocation>
        <location evidence="2">Cell membrane</location>
        <topology evidence="2">Single-pass membrane protein</topology>
    </subcellularLocation>
</comment>
<keyword evidence="6" id="KW-0812">Transmembrane</keyword>
<sequence length="134" mass="14623">MLRVLSLVVAIMSSLVSPALWAAEGDGKSDYISYIELKPFVTNFGSADNLRFLKAEVTIQVDSSDAHHAVNAHMAQIRNDLVFLFSAQTEESVGTVAAQQVLAGEALNLIQDMLREETGESFVTDLFFTSLVVQ</sequence>
<keyword evidence="10" id="KW-0997">Cell inner membrane</keyword>
<accession>A0ABQ1KW42</accession>
<evidence type="ECO:0000256" key="11">
    <source>
        <dbReference type="SAM" id="SignalP"/>
    </source>
</evidence>
<dbReference type="PANTHER" id="PTHR35091">
    <property type="entry name" value="FLAGELLAR PROTEIN FLIL"/>
    <property type="match status" value="1"/>
</dbReference>
<dbReference type="InterPro" id="IPR005503">
    <property type="entry name" value="FliL"/>
</dbReference>
<evidence type="ECO:0000256" key="3">
    <source>
        <dbReference type="ARBA" id="ARBA00008281"/>
    </source>
</evidence>
<reference evidence="13" key="1">
    <citation type="journal article" date="2019" name="Int. J. Syst. Evol. Microbiol.">
        <title>The Global Catalogue of Microorganisms (GCM) 10K type strain sequencing project: providing services to taxonomists for standard genome sequencing and annotation.</title>
        <authorList>
            <consortium name="The Broad Institute Genomics Platform"/>
            <consortium name="The Broad Institute Genome Sequencing Center for Infectious Disease"/>
            <person name="Wu L."/>
            <person name="Ma J."/>
        </authorList>
    </citation>
    <scope>NUCLEOTIDE SEQUENCE [LARGE SCALE GENOMIC DNA]</scope>
    <source>
        <strain evidence="13">CGMCC 1.15341</strain>
    </source>
</reference>
<dbReference type="Pfam" id="PF03748">
    <property type="entry name" value="FliL"/>
    <property type="match status" value="1"/>
</dbReference>
<keyword evidence="4" id="KW-1003">Cell membrane</keyword>
<keyword evidence="9 10" id="KW-0472">Membrane</keyword>
<keyword evidence="11" id="KW-0732">Signal</keyword>
<evidence type="ECO:0000256" key="10">
    <source>
        <dbReference type="RuleBase" id="RU364125"/>
    </source>
</evidence>
<keyword evidence="8" id="KW-1133">Transmembrane helix</keyword>
<evidence type="ECO:0000313" key="12">
    <source>
        <dbReference type="EMBL" id="GGC09318.1"/>
    </source>
</evidence>
<feature type="chain" id="PRO_5045826204" description="Flagellar protein FliL" evidence="11">
    <location>
        <begin position="23"/>
        <end position="134"/>
    </location>
</feature>
<keyword evidence="7 10" id="KW-0283">Flagellar rotation</keyword>
<evidence type="ECO:0000256" key="6">
    <source>
        <dbReference type="ARBA" id="ARBA00022692"/>
    </source>
</evidence>
<keyword evidence="5 10" id="KW-0145">Chemotaxis</keyword>
<protein>
    <recommendedName>
        <fullName evidence="10">Flagellar protein FliL</fullName>
    </recommendedName>
</protein>
<comment type="function">
    <text evidence="1 10">Controls the rotational direction of flagella during chemotaxis.</text>
</comment>
<feature type="signal peptide" evidence="11">
    <location>
        <begin position="1"/>
        <end position="22"/>
    </location>
</feature>
<keyword evidence="13" id="KW-1185">Reference proteome</keyword>
<evidence type="ECO:0000256" key="2">
    <source>
        <dbReference type="ARBA" id="ARBA00004162"/>
    </source>
</evidence>
<dbReference type="EMBL" id="BMIJ01000009">
    <property type="protein sequence ID" value="GGC09318.1"/>
    <property type="molecule type" value="Genomic_DNA"/>
</dbReference>
<evidence type="ECO:0000256" key="5">
    <source>
        <dbReference type="ARBA" id="ARBA00022500"/>
    </source>
</evidence>
<evidence type="ECO:0000256" key="1">
    <source>
        <dbReference type="ARBA" id="ARBA00002254"/>
    </source>
</evidence>
<dbReference type="Proteomes" id="UP000629025">
    <property type="component" value="Unassembled WGS sequence"/>
</dbReference>